<dbReference type="SUPFAM" id="SSF54928">
    <property type="entry name" value="RNA-binding domain, RBD"/>
    <property type="match status" value="1"/>
</dbReference>
<accession>A0A7D9LKA2</accession>
<evidence type="ECO:0000256" key="2">
    <source>
        <dbReference type="ARBA" id="ARBA00022884"/>
    </source>
</evidence>
<protein>
    <submittedName>
        <fullName evidence="4">RNA-binding with multiple splicing-like isoform X2</fullName>
    </submittedName>
</protein>
<gene>
    <name evidence="4" type="ORF">PACLA_8A062271</name>
</gene>
<dbReference type="FunFam" id="3.30.70.330:FF:000037">
    <property type="entry name" value="RNA-binding protein with multiple splicing 2"/>
    <property type="match status" value="1"/>
</dbReference>
<keyword evidence="5" id="KW-1185">Reference proteome</keyword>
<organism evidence="4 5">
    <name type="scientific">Paramuricea clavata</name>
    <name type="common">Red gorgonian</name>
    <name type="synonym">Violescent sea-whip</name>
    <dbReference type="NCBI Taxonomy" id="317549"/>
    <lineage>
        <taxon>Eukaryota</taxon>
        <taxon>Metazoa</taxon>
        <taxon>Cnidaria</taxon>
        <taxon>Anthozoa</taxon>
        <taxon>Octocorallia</taxon>
        <taxon>Malacalcyonacea</taxon>
        <taxon>Plexauridae</taxon>
        <taxon>Paramuricea</taxon>
    </lineage>
</organism>
<keyword evidence="3" id="KW-0539">Nucleus</keyword>
<dbReference type="Proteomes" id="UP001152795">
    <property type="component" value="Unassembled WGS sequence"/>
</dbReference>
<dbReference type="InterPro" id="IPR035979">
    <property type="entry name" value="RBD_domain_sf"/>
</dbReference>
<dbReference type="EMBL" id="CACRXK020019968">
    <property type="protein sequence ID" value="CAB4034264.1"/>
    <property type="molecule type" value="Genomic_DNA"/>
</dbReference>
<sequence length="125" mass="13995">MEDQNSVDPNNNGESDEVRTLFVSGLPANVRSREIYLLFRAYKGYEGFQLKLTDKQGKPSPVAFVTFLEREDAEDCKNDLQGVRFDPEVSQALRIDFARTNTKVSKMAYRNGGAKITSPTDGLTP</sequence>
<name>A0A7D9LKA2_PARCT</name>
<dbReference type="GO" id="GO:0005634">
    <property type="term" value="C:nucleus"/>
    <property type="evidence" value="ECO:0007669"/>
    <property type="project" value="UniProtKB-SubCell"/>
</dbReference>
<dbReference type="GO" id="GO:0003723">
    <property type="term" value="F:RNA binding"/>
    <property type="evidence" value="ECO:0007669"/>
    <property type="project" value="UniProtKB-UniRule"/>
</dbReference>
<reference evidence="4" key="1">
    <citation type="submission" date="2020-04" db="EMBL/GenBank/DDBJ databases">
        <authorList>
            <person name="Alioto T."/>
            <person name="Alioto T."/>
            <person name="Gomez Garrido J."/>
        </authorList>
    </citation>
    <scope>NUCLEOTIDE SEQUENCE</scope>
    <source>
        <strain evidence="4">A484AB</strain>
    </source>
</reference>
<dbReference type="SMART" id="SM00360">
    <property type="entry name" value="RRM"/>
    <property type="match status" value="1"/>
</dbReference>
<comment type="caution">
    <text evidence="4">The sequence shown here is derived from an EMBL/GenBank/DDBJ whole genome shotgun (WGS) entry which is preliminary data.</text>
</comment>
<proteinExistence type="predicted"/>
<evidence type="ECO:0000256" key="1">
    <source>
        <dbReference type="ARBA" id="ARBA00004123"/>
    </source>
</evidence>
<dbReference type="InterPro" id="IPR012677">
    <property type="entry name" value="Nucleotide-bd_a/b_plait_sf"/>
</dbReference>
<keyword evidence="2" id="KW-0694">RNA-binding</keyword>
<feature type="non-terminal residue" evidence="4">
    <location>
        <position position="125"/>
    </location>
</feature>
<evidence type="ECO:0000256" key="3">
    <source>
        <dbReference type="ARBA" id="ARBA00023242"/>
    </source>
</evidence>
<dbReference type="Gene3D" id="3.30.70.330">
    <property type="match status" value="1"/>
</dbReference>
<dbReference type="AlphaFoldDB" id="A0A7D9LKA2"/>
<dbReference type="Pfam" id="PF00076">
    <property type="entry name" value="RRM_1"/>
    <property type="match status" value="1"/>
</dbReference>
<dbReference type="OrthoDB" id="431169at2759"/>
<evidence type="ECO:0000313" key="4">
    <source>
        <dbReference type="EMBL" id="CAB4034264.1"/>
    </source>
</evidence>
<dbReference type="PROSITE" id="PS50102">
    <property type="entry name" value="RRM"/>
    <property type="match status" value="1"/>
</dbReference>
<comment type="subcellular location">
    <subcellularLocation>
        <location evidence="1">Nucleus</location>
    </subcellularLocation>
</comment>
<evidence type="ECO:0000313" key="5">
    <source>
        <dbReference type="Proteomes" id="UP001152795"/>
    </source>
</evidence>
<dbReference type="InterPro" id="IPR000504">
    <property type="entry name" value="RRM_dom"/>
</dbReference>
<dbReference type="PANTHER" id="PTHR10501">
    <property type="entry name" value="U1 SMALL NUCLEAR RIBONUCLEOPROTEIN A/U2 SMALL NUCLEAR RIBONUCLEOPROTEIN B"/>
    <property type="match status" value="1"/>
</dbReference>